<dbReference type="AlphaFoldDB" id="A0A0Q0AMI7"/>
<proteinExistence type="predicted"/>
<accession>A0A0Q0AMI7</accession>
<protein>
    <submittedName>
        <fullName evidence="1">Pyocin activator PrtN family protein</fullName>
    </submittedName>
</protein>
<name>A0A0Q0AMI7_PSESX</name>
<reference evidence="1" key="1">
    <citation type="submission" date="2021-02" db="EMBL/GenBank/DDBJ databases">
        <title>Genome analysis of blister spot of apple pathogen from New York area.</title>
        <authorList>
            <person name="Kandel P."/>
            <person name="Hockett K.L."/>
            <person name="Santander R."/>
            <person name="Acimovic S."/>
        </authorList>
    </citation>
    <scope>NUCLEOTIDE SEQUENCE</scope>
    <source>
        <strain evidence="1">PSP1</strain>
    </source>
</reference>
<dbReference type="EMBL" id="JAFFRZ010000001">
    <property type="protein sequence ID" value="MDH4624438.1"/>
    <property type="molecule type" value="Genomic_DNA"/>
</dbReference>
<evidence type="ECO:0000313" key="1">
    <source>
        <dbReference type="EMBL" id="MDH4624438.1"/>
    </source>
</evidence>
<comment type="caution">
    <text evidence="1">The sequence shown here is derived from an EMBL/GenBank/DDBJ whole genome shotgun (WGS) entry which is preliminary data.</text>
</comment>
<dbReference type="InterPro" id="IPR020518">
    <property type="entry name" value="Tscrpt_reg_PrtN"/>
</dbReference>
<dbReference type="Proteomes" id="UP001162155">
    <property type="component" value="Unassembled WGS sequence"/>
</dbReference>
<dbReference type="RefSeq" id="WP_031596526.1">
    <property type="nucleotide sequence ID" value="NZ_JAFFRY010000031.1"/>
</dbReference>
<organism evidence="1 2">
    <name type="scientific">Pseudomonas syringae pv. papulans</name>
    <dbReference type="NCBI Taxonomy" id="83963"/>
    <lineage>
        <taxon>Bacteria</taxon>
        <taxon>Pseudomonadati</taxon>
        <taxon>Pseudomonadota</taxon>
        <taxon>Gammaproteobacteria</taxon>
        <taxon>Pseudomonadales</taxon>
        <taxon>Pseudomonadaceae</taxon>
        <taxon>Pseudomonas</taxon>
        <taxon>Pseudomonas syringae</taxon>
    </lineage>
</organism>
<dbReference type="GO" id="GO:0006355">
    <property type="term" value="P:regulation of DNA-templated transcription"/>
    <property type="evidence" value="ECO:0007669"/>
    <property type="project" value="InterPro"/>
</dbReference>
<evidence type="ECO:0000313" key="2">
    <source>
        <dbReference type="Proteomes" id="UP001162155"/>
    </source>
</evidence>
<sequence>MSETLIQLRDEFATPCPTLSTVRERYFSHISSDRYLLRKINAGRIKLKVTRLGGSNKGQPVVYLHDLAAYLDAQAKSKAA</sequence>
<gene>
    <name evidence="1" type="ORF">JW322_22370</name>
</gene>
<dbReference type="Pfam" id="PF11112">
    <property type="entry name" value="PyocinActivator"/>
    <property type="match status" value="1"/>
</dbReference>